<evidence type="ECO:0000256" key="1">
    <source>
        <dbReference type="ARBA" id="ARBA00005564"/>
    </source>
</evidence>
<dbReference type="STRING" id="1236976.JCM16418_3578"/>
<dbReference type="PANTHER" id="PTHR30344:SF1">
    <property type="entry name" value="6-PHOSPHOGLUCONOLACTONASE"/>
    <property type="match status" value="1"/>
</dbReference>
<dbReference type="GO" id="GO:0017057">
    <property type="term" value="F:6-phosphogluconolactonase activity"/>
    <property type="evidence" value="ECO:0007669"/>
    <property type="project" value="TreeGrafter"/>
</dbReference>
<dbReference type="Proteomes" id="UP000019364">
    <property type="component" value="Unassembled WGS sequence"/>
</dbReference>
<comment type="similarity">
    <text evidence="1">Belongs to the cycloisomerase 2 family.</text>
</comment>
<dbReference type="RefSeq" id="WP_036650960.1">
    <property type="nucleotide sequence ID" value="NZ_BAVZ01000012.1"/>
</dbReference>
<dbReference type="AlphaFoldDB" id="W7YLI8"/>
<protein>
    <submittedName>
        <fullName evidence="2">6-phosphogluconolactonase</fullName>
    </submittedName>
</protein>
<dbReference type="InterPro" id="IPR019405">
    <property type="entry name" value="Lactonase_7-beta_prop"/>
</dbReference>
<gene>
    <name evidence="2" type="ORF">JCM16418_3578</name>
</gene>
<dbReference type="PANTHER" id="PTHR30344">
    <property type="entry name" value="6-PHOSPHOGLUCONOLACTONASE-RELATED"/>
    <property type="match status" value="1"/>
</dbReference>
<accession>W7YLI8</accession>
<proteinExistence type="inferred from homology"/>
<dbReference type="Pfam" id="PF10282">
    <property type="entry name" value="Lactonase"/>
    <property type="match status" value="1"/>
</dbReference>
<comment type="caution">
    <text evidence="2">The sequence shown here is derived from an EMBL/GenBank/DDBJ whole genome shotgun (WGS) entry which is preliminary data.</text>
</comment>
<keyword evidence="3" id="KW-1185">Reference proteome</keyword>
<reference evidence="2 3" key="1">
    <citation type="journal article" date="2014" name="Genome Announc.">
        <title>Draft Genome Sequence of Paenibacillus pini JCM 16418T, Isolated from the Rhizosphere of Pine Tree.</title>
        <authorList>
            <person name="Yuki M."/>
            <person name="Oshima K."/>
            <person name="Suda W."/>
            <person name="Oshida Y."/>
            <person name="Kitamura K."/>
            <person name="Iida Y."/>
            <person name="Hattori M."/>
            <person name="Ohkuma M."/>
        </authorList>
    </citation>
    <scope>NUCLEOTIDE SEQUENCE [LARGE SCALE GENOMIC DNA]</scope>
    <source>
        <strain evidence="2 3">JCM 16418</strain>
    </source>
</reference>
<organism evidence="2 3">
    <name type="scientific">Paenibacillus pini JCM 16418</name>
    <dbReference type="NCBI Taxonomy" id="1236976"/>
    <lineage>
        <taxon>Bacteria</taxon>
        <taxon>Bacillati</taxon>
        <taxon>Bacillota</taxon>
        <taxon>Bacilli</taxon>
        <taxon>Bacillales</taxon>
        <taxon>Paenibacillaceae</taxon>
        <taxon>Paenibacillus</taxon>
    </lineage>
</organism>
<dbReference type="EMBL" id="BAVZ01000012">
    <property type="protein sequence ID" value="GAF09437.1"/>
    <property type="molecule type" value="Genomic_DNA"/>
</dbReference>
<dbReference type="InterPro" id="IPR015943">
    <property type="entry name" value="WD40/YVTN_repeat-like_dom_sf"/>
</dbReference>
<dbReference type="SUPFAM" id="SSF51004">
    <property type="entry name" value="C-terminal (heme d1) domain of cytochrome cd1-nitrite reductase"/>
    <property type="match status" value="1"/>
</dbReference>
<evidence type="ECO:0000313" key="2">
    <source>
        <dbReference type="EMBL" id="GAF09437.1"/>
    </source>
</evidence>
<dbReference type="eggNOG" id="COG2706">
    <property type="taxonomic scope" value="Bacteria"/>
</dbReference>
<dbReference type="InterPro" id="IPR050282">
    <property type="entry name" value="Cycloisomerase_2"/>
</dbReference>
<name>W7YLI8_9BACL</name>
<dbReference type="Gene3D" id="2.130.10.10">
    <property type="entry name" value="YVTN repeat-like/Quinoprotein amine dehydrogenase"/>
    <property type="match status" value="1"/>
</dbReference>
<evidence type="ECO:0000313" key="3">
    <source>
        <dbReference type="Proteomes" id="UP000019364"/>
    </source>
</evidence>
<dbReference type="FunFam" id="2.130.10.10:FF:000306">
    <property type="entry name" value="3-carboxymuconate cyclase"/>
    <property type="match status" value="1"/>
</dbReference>
<dbReference type="InterPro" id="IPR011048">
    <property type="entry name" value="Haem_d1_sf"/>
</dbReference>
<dbReference type="OrthoDB" id="9790815at2"/>
<sequence>MNSENQSFFYTGTYAPEGESGIFLCSVNEENGELKVVSSTSGIENPSFLALNAAEDRLYAVSEKGEGEVFAYAIDPNNGELSLLNRMSTEGADPCYVSLTPDGKNVLVSNYSGGNINVFSVDSNGALEEMTAMVKHSGRSIRDDRQDAPHPHSIYSDASGAYVFVCDLGLDQIIIYRLQDGKLSTKGEVKFTPGAGPRHLAFHPTQKWAYAINELDNKIIAFAYNELAGDLQLIQSVDALPEDYSGESYCADIHVSPCGRFLYGSNRGHDSIVLFHIDLSTGQLTPVDWATSGGTYPRNFAILKPGYVISANQNSSNIISLRMDTDTGRLTPTGYSLELPKPVCIRPTGQGK</sequence>